<dbReference type="InterPro" id="IPR002350">
    <property type="entry name" value="Kazal_dom"/>
</dbReference>
<feature type="transmembrane region" description="Helical" evidence="9">
    <location>
        <begin position="663"/>
        <end position="687"/>
    </location>
</feature>
<dbReference type="SUPFAM" id="SSF103473">
    <property type="entry name" value="MFS general substrate transporter"/>
    <property type="match status" value="1"/>
</dbReference>
<feature type="compositionally biased region" description="Basic and acidic residues" evidence="8">
    <location>
        <begin position="353"/>
        <end position="383"/>
    </location>
</feature>
<keyword evidence="3" id="KW-1003">Cell membrane</keyword>
<keyword evidence="12" id="KW-1185">Reference proteome</keyword>
<dbReference type="PANTHER" id="PTHR11388">
    <property type="entry name" value="ORGANIC ANION TRANSPORTER"/>
    <property type="match status" value="1"/>
</dbReference>
<comment type="caution">
    <text evidence="11">The sequence shown here is derived from an EMBL/GenBank/DDBJ whole genome shotgun (WGS) entry which is preliminary data.</text>
</comment>
<evidence type="ECO:0000256" key="8">
    <source>
        <dbReference type="SAM" id="MobiDB-lite"/>
    </source>
</evidence>
<comment type="subcellular location">
    <subcellularLocation>
        <location evidence="1">Cell membrane</location>
        <topology evidence="1">Multi-pass membrane protein</topology>
    </subcellularLocation>
</comment>
<gene>
    <name evidence="11" type="ORF">BaRGS_00016458</name>
</gene>
<dbReference type="PANTHER" id="PTHR11388:SF142">
    <property type="entry name" value="SOLUTE CARRIER ORGANIC ANION TRANSPORTER FAMILY MEMBER 5A1"/>
    <property type="match status" value="1"/>
</dbReference>
<feature type="transmembrane region" description="Helical" evidence="9">
    <location>
        <begin position="100"/>
        <end position="117"/>
    </location>
</feature>
<evidence type="ECO:0000256" key="6">
    <source>
        <dbReference type="ARBA" id="ARBA00023136"/>
    </source>
</evidence>
<dbReference type="Proteomes" id="UP001519460">
    <property type="component" value="Unassembled WGS sequence"/>
</dbReference>
<dbReference type="InterPro" id="IPR036259">
    <property type="entry name" value="MFS_trans_sf"/>
</dbReference>
<feature type="compositionally biased region" description="Basic and acidic residues" evidence="8">
    <location>
        <begin position="314"/>
        <end position="338"/>
    </location>
</feature>
<feature type="transmembrane region" description="Helical" evidence="9">
    <location>
        <begin position="176"/>
        <end position="195"/>
    </location>
</feature>
<evidence type="ECO:0000256" key="1">
    <source>
        <dbReference type="ARBA" id="ARBA00004651"/>
    </source>
</evidence>
<protein>
    <recommendedName>
        <fullName evidence="10">Kazal-like domain-containing protein</fullName>
    </recommendedName>
</protein>
<sequence>MDMEMATSDGEGRRGKSSVRCLTLPPGCFTVTTFTATYSSAVLFWSALTLYLASQLPFLEKEFQINSTVSGILFSSSYYGHLAFLLITSHFGKHAHIPRLLSLVVISVGVIALLPAACELSSLPSLPYSRESRIHLNETSASFEKFLCRQSSGLEDRRRTVGTATRERREEDGGRIWVLYVLVFTTLMSGVARSGQTSLPIYYIDNNVDDQAKTGMLTGVLLAAVVIGHPLSLLLGSLTSTIPVDLSDTQLTPGDPRWLGAWWLGFLVLGLGCVISGLPVFWFPRSFHKQACAVSNDSHQADAKVSGSTQEHTGQPKDQVKIKGNREEGNDPQQKPDGDVPGVNKVGRTLLPKSDEKDGIIRETERQECGANRDSKLEEHDQKPPAGRETQDEHTQTLPPAQPVGEAKEQDEASLKELLQSLPRSVIRILSDPTVVLLFSGIVSNTVVAGGYRSFGTKYYVEQFSLPPWTANMALGVTGALSTVTGTLGGGFLFARLRMNKIMALKVAASSADDCNCEAEDVVLLSCGADGNNYLSPCLAGCHNVTGSVYGGCSRVAGGTVTPGLCDNGCSSFIPFLVIATASHVLCLLPVVPAMIAIIRSVESTDKSLAVGLLTFFQTIAGTIPGPIIFGKIIDEACLLWSGGAESTGACLLYDTVLLRVSVMGAVVGFKTLATILLASALCVEIVKSRRAIKGREGYEELRDDNQAK</sequence>
<feature type="transmembrane region" description="Helical" evidence="9">
    <location>
        <begin position="473"/>
        <end position="495"/>
    </location>
</feature>
<evidence type="ECO:0000259" key="10">
    <source>
        <dbReference type="PROSITE" id="PS51465"/>
    </source>
</evidence>
<evidence type="ECO:0000256" key="9">
    <source>
        <dbReference type="SAM" id="Phobius"/>
    </source>
</evidence>
<proteinExistence type="inferred from homology"/>
<dbReference type="EMBL" id="JACVVK020000104">
    <property type="protein sequence ID" value="KAK7492361.1"/>
    <property type="molecule type" value="Genomic_DNA"/>
</dbReference>
<feature type="transmembrane region" description="Helical" evidence="9">
    <location>
        <begin position="573"/>
        <end position="599"/>
    </location>
</feature>
<feature type="transmembrane region" description="Helical" evidence="9">
    <location>
        <begin position="216"/>
        <end position="242"/>
    </location>
</feature>
<feature type="region of interest" description="Disordered" evidence="8">
    <location>
        <begin position="303"/>
        <end position="412"/>
    </location>
</feature>
<feature type="transmembrane region" description="Helical" evidence="9">
    <location>
        <begin position="262"/>
        <end position="283"/>
    </location>
</feature>
<feature type="transmembrane region" description="Helical" evidence="9">
    <location>
        <begin position="21"/>
        <end position="48"/>
    </location>
</feature>
<dbReference type="GO" id="GO:0005886">
    <property type="term" value="C:plasma membrane"/>
    <property type="evidence" value="ECO:0007669"/>
    <property type="project" value="UniProtKB-SubCell"/>
</dbReference>
<reference evidence="11 12" key="1">
    <citation type="journal article" date="2023" name="Sci. Data">
        <title>Genome assembly of the Korean intertidal mud-creeper Batillaria attramentaria.</title>
        <authorList>
            <person name="Patra A.K."/>
            <person name="Ho P.T."/>
            <person name="Jun S."/>
            <person name="Lee S.J."/>
            <person name="Kim Y."/>
            <person name="Won Y.J."/>
        </authorList>
    </citation>
    <scope>NUCLEOTIDE SEQUENCE [LARGE SCALE GENOMIC DNA]</scope>
    <source>
        <strain evidence="11">Wonlab-2016</strain>
    </source>
</reference>
<evidence type="ECO:0000256" key="5">
    <source>
        <dbReference type="ARBA" id="ARBA00022989"/>
    </source>
</evidence>
<dbReference type="PROSITE" id="PS51465">
    <property type="entry name" value="KAZAL_2"/>
    <property type="match status" value="1"/>
</dbReference>
<evidence type="ECO:0000256" key="7">
    <source>
        <dbReference type="ARBA" id="ARBA00023157"/>
    </source>
</evidence>
<evidence type="ECO:0000256" key="4">
    <source>
        <dbReference type="ARBA" id="ARBA00022692"/>
    </source>
</evidence>
<evidence type="ECO:0000313" key="12">
    <source>
        <dbReference type="Proteomes" id="UP001519460"/>
    </source>
</evidence>
<keyword evidence="4 9" id="KW-0812">Transmembrane</keyword>
<evidence type="ECO:0000313" key="11">
    <source>
        <dbReference type="EMBL" id="KAK7492361.1"/>
    </source>
</evidence>
<feature type="transmembrane region" description="Helical" evidence="9">
    <location>
        <begin position="434"/>
        <end position="453"/>
    </location>
</feature>
<evidence type="ECO:0000256" key="3">
    <source>
        <dbReference type="ARBA" id="ARBA00022475"/>
    </source>
</evidence>
<dbReference type="AlphaFoldDB" id="A0ABD0KZ32"/>
<feature type="domain" description="Kazal-like" evidence="10">
    <location>
        <begin position="509"/>
        <end position="555"/>
    </location>
</feature>
<organism evidence="11 12">
    <name type="scientific">Batillaria attramentaria</name>
    <dbReference type="NCBI Taxonomy" id="370345"/>
    <lineage>
        <taxon>Eukaryota</taxon>
        <taxon>Metazoa</taxon>
        <taxon>Spiralia</taxon>
        <taxon>Lophotrochozoa</taxon>
        <taxon>Mollusca</taxon>
        <taxon>Gastropoda</taxon>
        <taxon>Caenogastropoda</taxon>
        <taxon>Sorbeoconcha</taxon>
        <taxon>Cerithioidea</taxon>
        <taxon>Batillariidae</taxon>
        <taxon>Batillaria</taxon>
    </lineage>
</organism>
<accession>A0ABD0KZ32</accession>
<feature type="transmembrane region" description="Helical" evidence="9">
    <location>
        <begin position="68"/>
        <end position="88"/>
    </location>
</feature>
<name>A0ABD0KZ32_9CAEN</name>
<keyword evidence="6 9" id="KW-0472">Membrane</keyword>
<dbReference type="Pfam" id="PF03137">
    <property type="entry name" value="OATP"/>
    <property type="match status" value="2"/>
</dbReference>
<comment type="similarity">
    <text evidence="2">Belongs to the organo anion transporter (TC 2.A.60) family.</text>
</comment>
<keyword evidence="5 9" id="KW-1133">Transmembrane helix</keyword>
<keyword evidence="7" id="KW-1015">Disulfide bond</keyword>
<dbReference type="Gene3D" id="1.20.1250.20">
    <property type="entry name" value="MFS general substrate transporter like domains"/>
    <property type="match status" value="1"/>
</dbReference>
<evidence type="ECO:0000256" key="2">
    <source>
        <dbReference type="ARBA" id="ARBA00009657"/>
    </source>
</evidence>
<dbReference type="InterPro" id="IPR004156">
    <property type="entry name" value="OATP"/>
</dbReference>